<dbReference type="InterPro" id="IPR006522">
    <property type="entry name" value="Phage_virion_morphogenesis"/>
</dbReference>
<name>K2JV45_9PROT</name>
<evidence type="ECO:0000313" key="1">
    <source>
        <dbReference type="EMBL" id="EKE78432.1"/>
    </source>
</evidence>
<protein>
    <submittedName>
        <fullName evidence="1">Phage virion morphogenesis protein</fullName>
    </submittedName>
</protein>
<sequence length="162" mass="16960">MSAQIDIRLLDIGVSDTVAAMIAAGEDMTPAMRDIGASLVTSTVRRFEIEEGPDGSPWPKSVRALAEGGQTLTESARLRQSITYIAAPASVEVGTDVAYAGVHQDGKTIKPVSAQALTFRIGAAWVTAKEVTIPARPFLGIDEADEAEIGAILTDHVGEAAQ</sequence>
<dbReference type="STRING" id="1207063.P24_02691"/>
<comment type="caution">
    <text evidence="1">The sequence shown here is derived from an EMBL/GenBank/DDBJ whole genome shotgun (WGS) entry which is preliminary data.</text>
</comment>
<dbReference type="AlphaFoldDB" id="K2JV45"/>
<organism evidence="1 2">
    <name type="scientific">Oceanibaculum indicum P24</name>
    <dbReference type="NCBI Taxonomy" id="1207063"/>
    <lineage>
        <taxon>Bacteria</taxon>
        <taxon>Pseudomonadati</taxon>
        <taxon>Pseudomonadota</taxon>
        <taxon>Alphaproteobacteria</taxon>
        <taxon>Rhodospirillales</taxon>
        <taxon>Oceanibaculaceae</taxon>
        <taxon>Oceanibaculum</taxon>
    </lineage>
</organism>
<dbReference type="eggNOG" id="COG5005">
    <property type="taxonomic scope" value="Bacteria"/>
</dbReference>
<evidence type="ECO:0000313" key="2">
    <source>
        <dbReference type="Proteomes" id="UP000006746"/>
    </source>
</evidence>
<dbReference type="NCBIfam" id="TIGR01635">
    <property type="entry name" value="tail_comp_S"/>
    <property type="match status" value="1"/>
</dbReference>
<proteinExistence type="predicted"/>
<gene>
    <name evidence="1" type="ORF">P24_02691</name>
</gene>
<dbReference type="EMBL" id="AMRL01000002">
    <property type="protein sequence ID" value="EKE78432.1"/>
    <property type="molecule type" value="Genomic_DNA"/>
</dbReference>
<reference evidence="1 2" key="1">
    <citation type="journal article" date="2012" name="J. Bacteriol.">
        <title>Genome Sequence of Oceanibaculum indicum Type Strain P24.</title>
        <authorList>
            <person name="Lai Q."/>
            <person name="Shao Z."/>
        </authorList>
    </citation>
    <scope>NUCLEOTIDE SEQUENCE [LARGE SCALE GENOMIC DNA]</scope>
    <source>
        <strain evidence="1 2">P24</strain>
    </source>
</reference>
<dbReference type="Pfam" id="PF05069">
    <property type="entry name" value="Phage_tail_S"/>
    <property type="match status" value="1"/>
</dbReference>
<accession>K2JV45</accession>
<dbReference type="RefSeq" id="WP_008943155.1">
    <property type="nucleotide sequence ID" value="NZ_AMRL01000002.1"/>
</dbReference>
<keyword evidence="2" id="KW-1185">Reference proteome</keyword>
<dbReference type="Proteomes" id="UP000006746">
    <property type="component" value="Unassembled WGS sequence"/>
</dbReference>